<reference evidence="2" key="2">
    <citation type="journal article" date="2014" name="Proc. Natl. Acad. Sci. U.S.A.">
        <title>Extensive sampling of basidiomycete genomes demonstrates inadequacy of the white rot/brown rot paradigm for wood decay fungi.</title>
        <authorList>
            <person name="Riley R."/>
            <person name="Salamov A.A."/>
            <person name="Brown D.W."/>
            <person name="Nagy L.G."/>
            <person name="Floudas D."/>
            <person name="Held B.W."/>
            <person name="Levasseur A."/>
            <person name="Lombard V."/>
            <person name="Morin E."/>
            <person name="Otillar R."/>
            <person name="Lindquist E.A."/>
            <person name="Sun H."/>
            <person name="LaButti K.M."/>
            <person name="Schmutz J."/>
            <person name="Jabbour D."/>
            <person name="Luo H."/>
            <person name="Baker S.E."/>
            <person name="Pisabarro A.G."/>
            <person name="Walton J.D."/>
            <person name="Blanchette R.A."/>
            <person name="Henrissat B."/>
            <person name="Martin F."/>
            <person name="Cullen D."/>
            <person name="Hibbett D.S."/>
            <person name="Grigoriev I.V."/>
        </authorList>
    </citation>
    <scope>NUCLEOTIDE SEQUENCE</scope>
    <source>
        <strain evidence="2">FD-172 SS1</strain>
    </source>
</reference>
<dbReference type="HOGENOM" id="CLU_1895868_0_0_1"/>
<dbReference type="AlphaFoldDB" id="A0A067LX79"/>
<organism evidence="2 3">
    <name type="scientific">Botryobasidium botryosum (strain FD-172 SS1)</name>
    <dbReference type="NCBI Taxonomy" id="930990"/>
    <lineage>
        <taxon>Eukaryota</taxon>
        <taxon>Fungi</taxon>
        <taxon>Dikarya</taxon>
        <taxon>Basidiomycota</taxon>
        <taxon>Agaricomycotina</taxon>
        <taxon>Agaricomycetes</taxon>
        <taxon>Cantharellales</taxon>
        <taxon>Botryobasidiaceae</taxon>
        <taxon>Botryobasidium</taxon>
    </lineage>
</organism>
<protein>
    <submittedName>
        <fullName evidence="2">Uncharacterized protein</fullName>
    </submittedName>
</protein>
<evidence type="ECO:0000313" key="2">
    <source>
        <dbReference type="EMBL" id="KDQ07988.1"/>
    </source>
</evidence>
<gene>
    <name evidence="1" type="ORF">BOTBODRAFT_587500</name>
    <name evidence="2" type="ORF">BOTBODRAFT_587519</name>
</gene>
<sequence>MSRLSSVDHHQLSRTKLAARKGAVVLAKPRRPAPRGRPGCASSTLLRRSLSCPCAAGVCGVGASLVLPRKKFFAQVAGARPSLRLEGLFHSGVAWSTISTTDFGLWLVDPQDRNFSTPSSREPSFLPCLKKIMY</sequence>
<dbReference type="EMBL" id="KL198097">
    <property type="protein sequence ID" value="KDQ07987.1"/>
    <property type="molecule type" value="Genomic_DNA"/>
</dbReference>
<proteinExistence type="predicted"/>
<evidence type="ECO:0000313" key="1">
    <source>
        <dbReference type="EMBL" id="KDQ07987.1"/>
    </source>
</evidence>
<dbReference type="Proteomes" id="UP000027195">
    <property type="component" value="Unassembled WGS sequence"/>
</dbReference>
<dbReference type="EMBL" id="KL198097">
    <property type="protein sequence ID" value="KDQ07988.1"/>
    <property type="molecule type" value="Genomic_DNA"/>
</dbReference>
<accession>A0A067LX79</accession>
<evidence type="ECO:0000313" key="3">
    <source>
        <dbReference type="Proteomes" id="UP000027195"/>
    </source>
</evidence>
<reference evidence="3" key="1">
    <citation type="journal article" date="2014" name="Proc. Natl. Acad. Sci. U.S.A.">
        <title>Extensive sampling of basidiomycete genomes demonstrates inadequacy of the white-rot/brown-rot paradigm for wood decay fungi.</title>
        <authorList>
            <person name="Riley R."/>
            <person name="Salamov A.A."/>
            <person name="Brown D.W."/>
            <person name="Nagy L.G."/>
            <person name="Floudas D."/>
            <person name="Held B.W."/>
            <person name="Levasseur A."/>
            <person name="Lombard V."/>
            <person name="Morin E."/>
            <person name="Otillar R."/>
            <person name="Lindquist E.A."/>
            <person name="Sun H."/>
            <person name="LaButti K.M."/>
            <person name="Schmutz J."/>
            <person name="Jabbour D."/>
            <person name="Luo H."/>
            <person name="Baker S.E."/>
            <person name="Pisabarro A.G."/>
            <person name="Walton J.D."/>
            <person name="Blanchette R.A."/>
            <person name="Henrissat B."/>
            <person name="Martin F."/>
            <person name="Cullen D."/>
            <person name="Hibbett D.S."/>
            <person name="Grigoriev I.V."/>
        </authorList>
    </citation>
    <scope>NUCLEOTIDE SEQUENCE [LARGE SCALE GENOMIC DNA]</scope>
    <source>
        <strain evidence="3">FD-172 SS1</strain>
    </source>
</reference>
<name>A0A067LX79_BOTB1</name>
<keyword evidence="3" id="KW-1185">Reference proteome</keyword>